<dbReference type="PROSITE" id="PS51831">
    <property type="entry name" value="HD"/>
    <property type="match status" value="1"/>
</dbReference>
<dbReference type="CDD" id="cd00077">
    <property type="entry name" value="HDc"/>
    <property type="match status" value="1"/>
</dbReference>
<dbReference type="Pfam" id="PF01966">
    <property type="entry name" value="HD"/>
    <property type="match status" value="1"/>
</dbReference>
<proteinExistence type="predicted"/>
<dbReference type="AlphaFoldDB" id="A0AAE4JV60"/>
<sequence>MLPSRTYHDPLHGAITLDGSDPVEKLLIRLIDTPACQRLRRIRQLGTASLTFHGAEASRFTHSLGVMQIARRAFDRLAKRYSELRPYRPQVLVAALLHDLGHGPFSHTAEEIFQGQHEHWTRRIFLESSPLRQALDEFHPQLATDLEKIYLKQFPIPLVWQLVTSQLDCDRLDYLMRDSYFTGASYGHLDLDRILMAMDYDPVSQELTVNQKGLAAIEHYLFVRYFMYAQIYNHPKNLAAAWGLEQAISRARELFGVGQVWADGVIGAWLTQNNQELSLEQYLGADDITLVYHLQAWQHHSDAILADLCRRYLDRDLLKAWDISNLSDSGQQSKLTQARELAKRFDLDPAYYVTIRTAVSRGYTLYNKGIKVKSPRGLVDINQCSSLVMTLTQPLTKQYLLYPREIEADLQRSP</sequence>
<dbReference type="RefSeq" id="WP_322877368.1">
    <property type="nucleotide sequence ID" value="NZ_JAVMIP010000002.1"/>
</dbReference>
<dbReference type="InterPro" id="IPR006674">
    <property type="entry name" value="HD_domain"/>
</dbReference>
<organism evidence="2 3">
    <name type="scientific">Pseudocalidococcus azoricus BACA0444</name>
    <dbReference type="NCBI Taxonomy" id="2918990"/>
    <lineage>
        <taxon>Bacteria</taxon>
        <taxon>Bacillati</taxon>
        <taxon>Cyanobacteriota</taxon>
        <taxon>Cyanophyceae</taxon>
        <taxon>Acaryochloridales</taxon>
        <taxon>Thermosynechococcaceae</taxon>
        <taxon>Pseudocalidococcus</taxon>
        <taxon>Pseudocalidococcus azoricus</taxon>
    </lineage>
</organism>
<keyword evidence="3" id="KW-1185">Reference proteome</keyword>
<dbReference type="Gene3D" id="1.10.3210.10">
    <property type="entry name" value="Hypothetical protein af1432"/>
    <property type="match status" value="1"/>
</dbReference>
<dbReference type="InterPro" id="IPR050135">
    <property type="entry name" value="dGTPase-like"/>
</dbReference>
<evidence type="ECO:0000313" key="3">
    <source>
        <dbReference type="Proteomes" id="UP001268256"/>
    </source>
</evidence>
<dbReference type="PANTHER" id="PTHR11373:SF4">
    <property type="entry name" value="DEOXYNUCLEOSIDE TRIPHOSPHATE TRIPHOSPHOHYDROLASE SAMHD1"/>
    <property type="match status" value="1"/>
</dbReference>
<dbReference type="EMBL" id="JAVMIP010000002">
    <property type="protein sequence ID" value="MDS3860085.1"/>
    <property type="molecule type" value="Genomic_DNA"/>
</dbReference>
<accession>A0AAE4JV60</accession>
<dbReference type="GO" id="GO:0008832">
    <property type="term" value="F:dGTPase activity"/>
    <property type="evidence" value="ECO:0007669"/>
    <property type="project" value="TreeGrafter"/>
</dbReference>
<comment type="caution">
    <text evidence="2">The sequence shown here is derived from an EMBL/GenBank/DDBJ whole genome shotgun (WGS) entry which is preliminary data.</text>
</comment>
<feature type="domain" description="HD" evidence="1">
    <location>
        <begin position="59"/>
        <end position="175"/>
    </location>
</feature>
<dbReference type="PANTHER" id="PTHR11373">
    <property type="entry name" value="DEOXYNUCLEOSIDE TRIPHOSPHATE TRIPHOSPHOHYDROLASE"/>
    <property type="match status" value="1"/>
</dbReference>
<protein>
    <submittedName>
        <fullName evidence="2">HD domain-containing protein</fullName>
    </submittedName>
</protein>
<evidence type="ECO:0000259" key="1">
    <source>
        <dbReference type="PROSITE" id="PS51831"/>
    </source>
</evidence>
<dbReference type="GO" id="GO:0006203">
    <property type="term" value="P:dGTP catabolic process"/>
    <property type="evidence" value="ECO:0007669"/>
    <property type="project" value="TreeGrafter"/>
</dbReference>
<name>A0AAE4JV60_9CYAN</name>
<dbReference type="InterPro" id="IPR003607">
    <property type="entry name" value="HD/PDEase_dom"/>
</dbReference>
<gene>
    <name evidence="2" type="ORF">RIF25_04605</name>
</gene>
<reference evidence="3" key="1">
    <citation type="submission" date="2023-07" db="EMBL/GenBank/DDBJ databases">
        <authorList>
            <person name="Luz R."/>
            <person name="Cordeiro R."/>
            <person name="Fonseca A."/>
            <person name="Goncalves V."/>
        </authorList>
    </citation>
    <scope>NUCLEOTIDE SEQUENCE [LARGE SCALE GENOMIC DNA]</scope>
    <source>
        <strain evidence="3">BACA0444</strain>
    </source>
</reference>
<dbReference type="SUPFAM" id="SSF109604">
    <property type="entry name" value="HD-domain/PDEase-like"/>
    <property type="match status" value="1"/>
</dbReference>
<dbReference type="SMART" id="SM00471">
    <property type="entry name" value="HDc"/>
    <property type="match status" value="1"/>
</dbReference>
<evidence type="ECO:0000313" key="2">
    <source>
        <dbReference type="EMBL" id="MDS3860085.1"/>
    </source>
</evidence>
<dbReference type="Proteomes" id="UP001268256">
    <property type="component" value="Unassembled WGS sequence"/>
</dbReference>